<evidence type="ECO:0000313" key="4">
    <source>
        <dbReference type="Proteomes" id="UP000233293"/>
    </source>
</evidence>
<feature type="transmembrane region" description="Helical" evidence="1">
    <location>
        <begin position="191"/>
        <end position="213"/>
    </location>
</feature>
<dbReference type="InterPro" id="IPR000620">
    <property type="entry name" value="EamA_dom"/>
</dbReference>
<dbReference type="AlphaFoldDB" id="A0A2N3PUP5"/>
<feature type="transmembrane region" description="Helical" evidence="1">
    <location>
        <begin position="7"/>
        <end position="25"/>
    </location>
</feature>
<dbReference type="PANTHER" id="PTHR22911">
    <property type="entry name" value="ACYL-MALONYL CONDENSING ENZYME-RELATED"/>
    <property type="match status" value="1"/>
</dbReference>
<name>A0A2N3PUP5_9PROT</name>
<keyword evidence="4" id="KW-1185">Reference proteome</keyword>
<feature type="transmembrane region" description="Helical" evidence="1">
    <location>
        <begin position="99"/>
        <end position="120"/>
    </location>
</feature>
<comment type="caution">
    <text evidence="3">The sequence shown here is derived from an EMBL/GenBank/DDBJ whole genome shotgun (WGS) entry which is preliminary data.</text>
</comment>
<feature type="transmembrane region" description="Helical" evidence="1">
    <location>
        <begin position="219"/>
        <end position="240"/>
    </location>
</feature>
<feature type="transmembrane region" description="Helical" evidence="1">
    <location>
        <begin position="37"/>
        <end position="56"/>
    </location>
</feature>
<dbReference type="RefSeq" id="WP_101251141.1">
    <property type="nucleotide sequence ID" value="NZ_PIUM01000014.1"/>
</dbReference>
<feature type="domain" description="EamA" evidence="2">
    <location>
        <begin position="14"/>
        <end position="142"/>
    </location>
</feature>
<evidence type="ECO:0000259" key="2">
    <source>
        <dbReference type="Pfam" id="PF00892"/>
    </source>
</evidence>
<reference evidence="4" key="1">
    <citation type="submission" date="2017-12" db="EMBL/GenBank/DDBJ databases">
        <title>Draft genome sequence of Telmatospirillum siberiense 26-4b1T, an acidotolerant peatland alphaproteobacterium potentially involved in sulfur cycling.</title>
        <authorList>
            <person name="Hausmann B."/>
            <person name="Pjevac P."/>
            <person name="Schreck K."/>
            <person name="Herbold C.W."/>
            <person name="Daims H."/>
            <person name="Wagner M."/>
            <person name="Pester M."/>
            <person name="Loy A."/>
        </authorList>
    </citation>
    <scope>NUCLEOTIDE SEQUENCE [LARGE SCALE GENOMIC DNA]</scope>
    <source>
        <strain evidence="4">26-4b1</strain>
    </source>
</reference>
<proteinExistence type="predicted"/>
<feature type="transmembrane region" description="Helical" evidence="1">
    <location>
        <begin position="252"/>
        <end position="268"/>
    </location>
</feature>
<gene>
    <name evidence="3" type="ORF">CWS72_13520</name>
</gene>
<dbReference type="EMBL" id="PIUM01000014">
    <property type="protein sequence ID" value="PKU24110.1"/>
    <property type="molecule type" value="Genomic_DNA"/>
</dbReference>
<feature type="transmembrane region" description="Helical" evidence="1">
    <location>
        <begin position="129"/>
        <end position="147"/>
    </location>
</feature>
<dbReference type="GO" id="GO:0016020">
    <property type="term" value="C:membrane"/>
    <property type="evidence" value="ECO:0007669"/>
    <property type="project" value="InterPro"/>
</dbReference>
<keyword evidence="1" id="KW-0472">Membrane</keyword>
<dbReference type="PANTHER" id="PTHR22911:SF135">
    <property type="entry name" value="BLR4310 PROTEIN"/>
    <property type="match status" value="1"/>
</dbReference>
<evidence type="ECO:0000256" key="1">
    <source>
        <dbReference type="SAM" id="Phobius"/>
    </source>
</evidence>
<protein>
    <recommendedName>
        <fullName evidence="2">EamA domain-containing protein</fullName>
    </recommendedName>
</protein>
<dbReference type="InterPro" id="IPR037185">
    <property type="entry name" value="EmrE-like"/>
</dbReference>
<feature type="transmembrane region" description="Helical" evidence="1">
    <location>
        <begin position="274"/>
        <end position="291"/>
    </location>
</feature>
<dbReference type="OrthoDB" id="9812899at2"/>
<feature type="transmembrane region" description="Helical" evidence="1">
    <location>
        <begin position="159"/>
        <end position="179"/>
    </location>
</feature>
<keyword evidence="1" id="KW-0812">Transmembrane</keyword>
<accession>A0A2N3PUP5</accession>
<dbReference type="SUPFAM" id="SSF103481">
    <property type="entry name" value="Multidrug resistance efflux transporter EmrE"/>
    <property type="match status" value="2"/>
</dbReference>
<sequence length="309" mass="32776">MTNKSVSSFQAVGFTVLGFTFWVLSDTCVKLAGETVLPPYEILGFFGFFATAFMLVKAGGKQRIKALWPKNPRAQALRACLAVASNLCSIIALKHLPMASFYVTVFSAPMMVAILAAIFLHEYLRWPRIVAIVAGFIGVVIAVDPIGVVTQGHGSGGDWIGYAVAFFSSILFAANVIWLRVMAQSESPNSLAFFNGFVQTLAGFGLMLVLPVAAVTPGLLGLLCVMGILNALGAMAIYSALKYTTAATVSQFHYTQIVTGALIGYVVWHDVPAPHMWAGAAVIIAAGLYIAQQARKAATPAKITAPQGP</sequence>
<feature type="transmembrane region" description="Helical" evidence="1">
    <location>
        <begin position="76"/>
        <end position="93"/>
    </location>
</feature>
<organism evidence="3 4">
    <name type="scientific">Telmatospirillum siberiense</name>
    <dbReference type="NCBI Taxonomy" id="382514"/>
    <lineage>
        <taxon>Bacteria</taxon>
        <taxon>Pseudomonadati</taxon>
        <taxon>Pseudomonadota</taxon>
        <taxon>Alphaproteobacteria</taxon>
        <taxon>Rhodospirillales</taxon>
        <taxon>Rhodospirillaceae</taxon>
        <taxon>Telmatospirillum</taxon>
    </lineage>
</organism>
<keyword evidence="1" id="KW-1133">Transmembrane helix</keyword>
<evidence type="ECO:0000313" key="3">
    <source>
        <dbReference type="EMBL" id="PKU24110.1"/>
    </source>
</evidence>
<dbReference type="Proteomes" id="UP000233293">
    <property type="component" value="Unassembled WGS sequence"/>
</dbReference>
<feature type="domain" description="EamA" evidence="2">
    <location>
        <begin position="160"/>
        <end position="287"/>
    </location>
</feature>
<dbReference type="Pfam" id="PF00892">
    <property type="entry name" value="EamA"/>
    <property type="match status" value="2"/>
</dbReference>